<dbReference type="AlphaFoldDB" id="A0AAN5CRU0"/>
<feature type="non-terminal residue" evidence="1">
    <location>
        <position position="91"/>
    </location>
</feature>
<dbReference type="Gene3D" id="3.60.21.10">
    <property type="match status" value="1"/>
</dbReference>
<protein>
    <submittedName>
        <fullName evidence="1">Uncharacterized protein</fullName>
    </submittedName>
</protein>
<dbReference type="GO" id="GO:0005737">
    <property type="term" value="C:cytoplasm"/>
    <property type="evidence" value="ECO:0007669"/>
    <property type="project" value="TreeGrafter"/>
</dbReference>
<comment type="caution">
    <text evidence="1">The sequence shown here is derived from an EMBL/GenBank/DDBJ whole genome shotgun (WGS) entry which is preliminary data.</text>
</comment>
<dbReference type="InterPro" id="IPR029052">
    <property type="entry name" value="Metallo-depent_PP-like"/>
</dbReference>
<evidence type="ECO:0000313" key="2">
    <source>
        <dbReference type="Proteomes" id="UP001328107"/>
    </source>
</evidence>
<name>A0AAN5CRU0_9BILA</name>
<reference evidence="2" key="1">
    <citation type="submission" date="2022-10" db="EMBL/GenBank/DDBJ databases">
        <title>Genome assembly of Pristionchus species.</title>
        <authorList>
            <person name="Yoshida K."/>
            <person name="Sommer R.J."/>
        </authorList>
    </citation>
    <scope>NUCLEOTIDE SEQUENCE [LARGE SCALE GENOMIC DNA]</scope>
    <source>
        <strain evidence="2">RS5460</strain>
    </source>
</reference>
<dbReference type="Proteomes" id="UP001328107">
    <property type="component" value="Unassembled WGS sequence"/>
</dbReference>
<dbReference type="GO" id="GO:0004722">
    <property type="term" value="F:protein serine/threonine phosphatase activity"/>
    <property type="evidence" value="ECO:0007669"/>
    <property type="project" value="TreeGrafter"/>
</dbReference>
<organism evidence="1 2">
    <name type="scientific">Pristionchus mayeri</name>
    <dbReference type="NCBI Taxonomy" id="1317129"/>
    <lineage>
        <taxon>Eukaryota</taxon>
        <taxon>Metazoa</taxon>
        <taxon>Ecdysozoa</taxon>
        <taxon>Nematoda</taxon>
        <taxon>Chromadorea</taxon>
        <taxon>Rhabditida</taxon>
        <taxon>Rhabditina</taxon>
        <taxon>Diplogasteromorpha</taxon>
        <taxon>Diplogasteroidea</taxon>
        <taxon>Neodiplogasteridae</taxon>
        <taxon>Pristionchus</taxon>
    </lineage>
</organism>
<dbReference type="PANTHER" id="PTHR11668">
    <property type="entry name" value="SERINE/THREONINE PROTEIN PHOSPHATASE"/>
    <property type="match status" value="1"/>
</dbReference>
<feature type="non-terminal residue" evidence="1">
    <location>
        <position position="1"/>
    </location>
</feature>
<dbReference type="SUPFAM" id="SSF56300">
    <property type="entry name" value="Metallo-dependent phosphatases"/>
    <property type="match status" value="1"/>
</dbReference>
<dbReference type="PANTHER" id="PTHR11668:SF491">
    <property type="entry name" value="SERINE_THREONINE-PROTEIN PHOSPHATASE"/>
    <property type="match status" value="1"/>
</dbReference>
<gene>
    <name evidence="1" type="ORF">PMAYCL1PPCAC_19758</name>
</gene>
<proteinExistence type="predicted"/>
<keyword evidence="2" id="KW-1185">Reference proteome</keyword>
<sequence length="91" mass="10437">QLASLKRIYTNFKMRFADESFIPAHCFSSLIFLGNYIGRGDQSLEVLMLLFCLKVAVQPDCETEKGDDLFERFNEVFNHIPLACRIGSIML</sequence>
<dbReference type="EMBL" id="BTRK01000004">
    <property type="protein sequence ID" value="GMR49563.1"/>
    <property type="molecule type" value="Genomic_DNA"/>
</dbReference>
<dbReference type="InterPro" id="IPR050341">
    <property type="entry name" value="PP1_catalytic_subunit"/>
</dbReference>
<accession>A0AAN5CRU0</accession>
<dbReference type="GO" id="GO:0005634">
    <property type="term" value="C:nucleus"/>
    <property type="evidence" value="ECO:0007669"/>
    <property type="project" value="TreeGrafter"/>
</dbReference>
<evidence type="ECO:0000313" key="1">
    <source>
        <dbReference type="EMBL" id="GMR49563.1"/>
    </source>
</evidence>